<proteinExistence type="predicted"/>
<organism evidence="1 2">
    <name type="scientific">Penicillium chermesinum</name>
    <dbReference type="NCBI Taxonomy" id="63820"/>
    <lineage>
        <taxon>Eukaryota</taxon>
        <taxon>Fungi</taxon>
        <taxon>Dikarya</taxon>
        <taxon>Ascomycota</taxon>
        <taxon>Pezizomycotina</taxon>
        <taxon>Eurotiomycetes</taxon>
        <taxon>Eurotiomycetidae</taxon>
        <taxon>Eurotiales</taxon>
        <taxon>Aspergillaceae</taxon>
        <taxon>Penicillium</taxon>
    </lineage>
</organism>
<gene>
    <name evidence="1" type="ORF">N7468_003903</name>
</gene>
<dbReference type="Proteomes" id="UP001150941">
    <property type="component" value="Unassembled WGS sequence"/>
</dbReference>
<sequence length="161" mass="19162">MAPNLYICARNLVCPWHWSLFRPRQRYQQEEQYWSSPVPGFYKHYPGQGWHLVRREGSDQDEKFPPALVYCRALHRYMFDHELEERSRWAVARMHRSKKPEKLRFFLLDDGVSWIAVWDANSRFIPGPYPKWWLDEDGETMHRGPTPPASAVVSRCNSIVG</sequence>
<protein>
    <submittedName>
        <fullName evidence="1">Uncharacterized protein</fullName>
    </submittedName>
</protein>
<reference evidence="1" key="1">
    <citation type="submission" date="2022-11" db="EMBL/GenBank/DDBJ databases">
        <authorList>
            <person name="Petersen C."/>
        </authorList>
    </citation>
    <scope>NUCLEOTIDE SEQUENCE</scope>
    <source>
        <strain evidence="1">IBT 19713</strain>
    </source>
</reference>
<comment type="caution">
    <text evidence="1">The sequence shown here is derived from an EMBL/GenBank/DDBJ whole genome shotgun (WGS) entry which is preliminary data.</text>
</comment>
<name>A0A9W9P7B4_9EURO</name>
<evidence type="ECO:0000313" key="2">
    <source>
        <dbReference type="Proteomes" id="UP001150941"/>
    </source>
</evidence>
<dbReference type="AlphaFoldDB" id="A0A9W9P7B4"/>
<dbReference type="EMBL" id="JAPQKS010000003">
    <property type="protein sequence ID" value="KAJ5239284.1"/>
    <property type="molecule type" value="Genomic_DNA"/>
</dbReference>
<reference evidence="1" key="2">
    <citation type="journal article" date="2023" name="IMA Fungus">
        <title>Comparative genomic study of the Penicillium genus elucidates a diverse pangenome and 15 lateral gene transfer events.</title>
        <authorList>
            <person name="Petersen C."/>
            <person name="Sorensen T."/>
            <person name="Nielsen M.R."/>
            <person name="Sondergaard T.E."/>
            <person name="Sorensen J.L."/>
            <person name="Fitzpatrick D.A."/>
            <person name="Frisvad J.C."/>
            <person name="Nielsen K.L."/>
        </authorList>
    </citation>
    <scope>NUCLEOTIDE SEQUENCE</scope>
    <source>
        <strain evidence="1">IBT 19713</strain>
    </source>
</reference>
<dbReference type="GeneID" id="83200503"/>
<keyword evidence="2" id="KW-1185">Reference proteome</keyword>
<dbReference type="OrthoDB" id="3880384at2759"/>
<dbReference type="RefSeq" id="XP_058332203.1">
    <property type="nucleotide sequence ID" value="XM_058473200.1"/>
</dbReference>
<accession>A0A9W9P7B4</accession>
<evidence type="ECO:0000313" key="1">
    <source>
        <dbReference type="EMBL" id="KAJ5239284.1"/>
    </source>
</evidence>